<evidence type="ECO:0000256" key="2">
    <source>
        <dbReference type="ARBA" id="ARBA00010944"/>
    </source>
</evidence>
<keyword evidence="9" id="KW-1185">Reference proteome</keyword>
<dbReference type="CDD" id="cd05254">
    <property type="entry name" value="dTDP_HR_like_SDR_e"/>
    <property type="match status" value="1"/>
</dbReference>
<evidence type="ECO:0000256" key="3">
    <source>
        <dbReference type="ARBA" id="ARBA00012929"/>
    </source>
</evidence>
<evidence type="ECO:0000313" key="8">
    <source>
        <dbReference type="EMBL" id="TDQ32786.1"/>
    </source>
</evidence>
<keyword evidence="6" id="KW-0560">Oxidoreductase</keyword>
<dbReference type="Gene3D" id="3.40.50.720">
    <property type="entry name" value="NAD(P)-binding Rossmann-like Domain"/>
    <property type="match status" value="1"/>
</dbReference>
<evidence type="ECO:0000259" key="7">
    <source>
        <dbReference type="Pfam" id="PF04321"/>
    </source>
</evidence>
<evidence type="ECO:0000313" key="9">
    <source>
        <dbReference type="Proteomes" id="UP000295468"/>
    </source>
</evidence>
<name>A0A4R6TQP9_9FLAO</name>
<reference evidence="8 9" key="1">
    <citation type="submission" date="2019-03" db="EMBL/GenBank/DDBJ databases">
        <title>Genomic Encyclopedia of Archaeal and Bacterial Type Strains, Phase II (KMG-II): from individual species to whole genera.</title>
        <authorList>
            <person name="Goeker M."/>
        </authorList>
    </citation>
    <scope>NUCLEOTIDE SEQUENCE [LARGE SCALE GENOMIC DNA]</scope>
    <source>
        <strain evidence="8 9">DSM 18435</strain>
    </source>
</reference>
<dbReference type="GO" id="GO:0005829">
    <property type="term" value="C:cytosol"/>
    <property type="evidence" value="ECO:0007669"/>
    <property type="project" value="TreeGrafter"/>
</dbReference>
<evidence type="ECO:0000256" key="4">
    <source>
        <dbReference type="ARBA" id="ARBA00017099"/>
    </source>
</evidence>
<protein>
    <recommendedName>
        <fullName evidence="4 6">dTDP-4-dehydrorhamnose reductase</fullName>
        <ecNumber evidence="3 6">1.1.1.133</ecNumber>
    </recommendedName>
</protein>
<dbReference type="NCBIfam" id="TIGR01214">
    <property type="entry name" value="rmlD"/>
    <property type="match status" value="1"/>
</dbReference>
<dbReference type="Gene3D" id="3.90.25.10">
    <property type="entry name" value="UDP-galactose 4-epimerase, domain 1"/>
    <property type="match status" value="1"/>
</dbReference>
<comment type="similarity">
    <text evidence="2 6">Belongs to the dTDP-4-dehydrorhamnose reductase family.</text>
</comment>
<gene>
    <name evidence="8" type="ORF">CLV82_0619</name>
</gene>
<comment type="catalytic activity">
    <reaction evidence="5">
        <text>dTDP-beta-L-rhamnose + NADP(+) = dTDP-4-dehydro-beta-L-rhamnose + NADPH + H(+)</text>
        <dbReference type="Rhea" id="RHEA:21796"/>
        <dbReference type="ChEBI" id="CHEBI:15378"/>
        <dbReference type="ChEBI" id="CHEBI:57510"/>
        <dbReference type="ChEBI" id="CHEBI:57783"/>
        <dbReference type="ChEBI" id="CHEBI:58349"/>
        <dbReference type="ChEBI" id="CHEBI:62830"/>
        <dbReference type="EC" id="1.1.1.133"/>
    </reaction>
</comment>
<dbReference type="EC" id="1.1.1.133" evidence="3 6"/>
<dbReference type="PANTHER" id="PTHR10491:SF4">
    <property type="entry name" value="METHIONINE ADENOSYLTRANSFERASE 2 SUBUNIT BETA"/>
    <property type="match status" value="1"/>
</dbReference>
<dbReference type="UniPathway" id="UPA00124"/>
<dbReference type="InterPro" id="IPR036291">
    <property type="entry name" value="NAD(P)-bd_dom_sf"/>
</dbReference>
<comment type="pathway">
    <text evidence="1 6">Carbohydrate biosynthesis; dTDP-L-rhamnose biosynthesis.</text>
</comment>
<dbReference type="PANTHER" id="PTHR10491">
    <property type="entry name" value="DTDP-4-DEHYDRORHAMNOSE REDUCTASE"/>
    <property type="match status" value="1"/>
</dbReference>
<dbReference type="InterPro" id="IPR029903">
    <property type="entry name" value="RmlD-like-bd"/>
</dbReference>
<feature type="domain" description="RmlD-like substrate binding" evidence="7">
    <location>
        <begin position="3"/>
        <end position="258"/>
    </location>
</feature>
<dbReference type="EMBL" id="SNYI01000001">
    <property type="protein sequence ID" value="TDQ32786.1"/>
    <property type="molecule type" value="Genomic_DNA"/>
</dbReference>
<dbReference type="GO" id="GO:0019305">
    <property type="term" value="P:dTDP-rhamnose biosynthetic process"/>
    <property type="evidence" value="ECO:0007669"/>
    <property type="project" value="UniProtKB-UniPathway"/>
</dbReference>
<dbReference type="Pfam" id="PF04321">
    <property type="entry name" value="RmlD_sub_bind"/>
    <property type="match status" value="1"/>
</dbReference>
<organism evidence="8 9">
    <name type="scientific">Zeaxanthinibacter enoshimensis</name>
    <dbReference type="NCBI Taxonomy" id="392009"/>
    <lineage>
        <taxon>Bacteria</taxon>
        <taxon>Pseudomonadati</taxon>
        <taxon>Bacteroidota</taxon>
        <taxon>Flavobacteriia</taxon>
        <taxon>Flavobacteriales</taxon>
        <taxon>Flavobacteriaceae</taxon>
        <taxon>Zeaxanthinibacter</taxon>
    </lineage>
</organism>
<evidence type="ECO:0000256" key="5">
    <source>
        <dbReference type="ARBA" id="ARBA00048200"/>
    </source>
</evidence>
<proteinExistence type="inferred from homology"/>
<dbReference type="Proteomes" id="UP000295468">
    <property type="component" value="Unassembled WGS sequence"/>
</dbReference>
<comment type="caution">
    <text evidence="8">The sequence shown here is derived from an EMBL/GenBank/DDBJ whole genome shotgun (WGS) entry which is preliminary data.</text>
</comment>
<dbReference type="OrthoDB" id="9803892at2"/>
<dbReference type="RefSeq" id="WP_133642819.1">
    <property type="nucleotide sequence ID" value="NZ_SNYI01000001.1"/>
</dbReference>
<evidence type="ECO:0000256" key="1">
    <source>
        <dbReference type="ARBA" id="ARBA00004781"/>
    </source>
</evidence>
<evidence type="ECO:0000256" key="6">
    <source>
        <dbReference type="RuleBase" id="RU364082"/>
    </source>
</evidence>
<dbReference type="InterPro" id="IPR005913">
    <property type="entry name" value="dTDP_dehydrorham_reduct"/>
</dbReference>
<dbReference type="SUPFAM" id="SSF51735">
    <property type="entry name" value="NAD(P)-binding Rossmann-fold domains"/>
    <property type="match status" value="1"/>
</dbReference>
<sequence>MKQVLVTGAGGQLARCLQKMPQDSEVRFTFVNKATMDITDPISIRRILDNTEFDYCINCAAYTDVETAEKSPKKAFEVNAEGVRNLAGSCESRAITLIHISTDYVFDGEKEGPYLATDIPNPINEYGKSKLLGEEYIKRLMTRYFIIRTSWLYSEFGSNFYTKIRDKAEKGETLYITDEQIGCPTDANNLAQYLRKIISGGSEDYGIYHFTDGVPMSWYQWAINIVNDMALDASSLVVRHSNYRTFAARPRNSVLKTQDQG</sequence>
<accession>A0A4R6TQP9</accession>
<dbReference type="AlphaFoldDB" id="A0A4R6TQP9"/>
<keyword evidence="6" id="KW-0521">NADP</keyword>
<comment type="function">
    <text evidence="6">Catalyzes the reduction of dTDP-6-deoxy-L-lyxo-4-hexulose to yield dTDP-L-rhamnose.</text>
</comment>
<dbReference type="GO" id="GO:0008831">
    <property type="term" value="F:dTDP-4-dehydrorhamnose reductase activity"/>
    <property type="evidence" value="ECO:0007669"/>
    <property type="project" value="UniProtKB-EC"/>
</dbReference>